<evidence type="ECO:0008006" key="4">
    <source>
        <dbReference type="Google" id="ProtNLM"/>
    </source>
</evidence>
<reference evidence="2" key="1">
    <citation type="submission" date="2020-05" db="EMBL/GenBank/DDBJ databases">
        <authorList>
            <person name="Rincon C."/>
            <person name="Sanders R I."/>
            <person name="Robbins C."/>
            <person name="Chaturvedi A."/>
        </authorList>
    </citation>
    <scope>NUCLEOTIDE SEQUENCE</scope>
    <source>
        <strain evidence="2">CHB12</strain>
    </source>
</reference>
<keyword evidence="1" id="KW-0732">Signal</keyword>
<dbReference type="OrthoDB" id="14731at2759"/>
<evidence type="ECO:0000256" key="1">
    <source>
        <dbReference type="SAM" id="SignalP"/>
    </source>
</evidence>
<dbReference type="AlphaFoldDB" id="A0A915YMU8"/>
<feature type="chain" id="PRO_5037916076" description="Galactose oxidase" evidence="1">
    <location>
        <begin position="19"/>
        <end position="265"/>
    </location>
</feature>
<proteinExistence type="predicted"/>
<organism evidence="2 3">
    <name type="scientific">Rhizophagus irregularis</name>
    <dbReference type="NCBI Taxonomy" id="588596"/>
    <lineage>
        <taxon>Eukaryota</taxon>
        <taxon>Fungi</taxon>
        <taxon>Fungi incertae sedis</taxon>
        <taxon>Mucoromycota</taxon>
        <taxon>Glomeromycotina</taxon>
        <taxon>Glomeromycetes</taxon>
        <taxon>Glomerales</taxon>
        <taxon>Glomeraceae</taxon>
        <taxon>Rhizophagus</taxon>
    </lineage>
</organism>
<gene>
    <name evidence="2" type="ORF">CHRIB12_LOCUS358</name>
</gene>
<sequence length="265" mass="29312">MFNFRLLLLLQILTIVKSDLTPSVRTLHSSILVNKKLYIFGGFRDNPLTDTIESTYNQNNSWHSYSQQNISGERPIGRNQMRPITAYNGKIYLLAGFPFTTLKISIPNGDNGISSVLGLDGFRMIVFGGDNTDNKMLYVLNTTNFNWYEPNNSGTQPSMKCSGHTANVIGKYMVIAFGSGPNFNFEYKEKGEADVLLLDVSNSLNYVWTDHFSPNAVIPPQSSSPQPTIATSTVATTITTSMAQSSSPQPSPPQLNITIKIIQEL</sequence>
<name>A0A915YMU8_9GLOM</name>
<dbReference type="EMBL" id="CAGKOT010000001">
    <property type="protein sequence ID" value="CAB5294619.1"/>
    <property type="molecule type" value="Genomic_DNA"/>
</dbReference>
<evidence type="ECO:0000313" key="2">
    <source>
        <dbReference type="EMBL" id="CAB5294619.1"/>
    </source>
</evidence>
<comment type="caution">
    <text evidence="2">The sequence shown here is derived from an EMBL/GenBank/DDBJ whole genome shotgun (WGS) entry which is preliminary data.</text>
</comment>
<dbReference type="PANTHER" id="PTHR23244">
    <property type="entry name" value="KELCH REPEAT DOMAIN"/>
    <property type="match status" value="1"/>
</dbReference>
<feature type="signal peptide" evidence="1">
    <location>
        <begin position="1"/>
        <end position="18"/>
    </location>
</feature>
<accession>A0A915YMU8</accession>
<dbReference type="VEuPathDB" id="FungiDB:RhiirFUN_001042"/>
<evidence type="ECO:0000313" key="3">
    <source>
        <dbReference type="Proteomes" id="UP000684084"/>
    </source>
</evidence>
<protein>
    <recommendedName>
        <fullName evidence="4">Galactose oxidase</fullName>
    </recommendedName>
</protein>
<dbReference type="Proteomes" id="UP000684084">
    <property type="component" value="Unassembled WGS sequence"/>
</dbReference>